<dbReference type="EMBL" id="BKCP01008371">
    <property type="protein sequence ID" value="GER48875.1"/>
    <property type="molecule type" value="Genomic_DNA"/>
</dbReference>
<evidence type="ECO:0000313" key="2">
    <source>
        <dbReference type="EMBL" id="GER48875.1"/>
    </source>
</evidence>
<accession>A0A5A7QU68</accession>
<proteinExistence type="predicted"/>
<keyword evidence="2" id="KW-0695">RNA-directed DNA polymerase</keyword>
<gene>
    <name evidence="2" type="ORF">STAS_26066</name>
</gene>
<keyword evidence="2" id="KW-0548">Nucleotidyltransferase</keyword>
<feature type="compositionally biased region" description="Basic and acidic residues" evidence="1">
    <location>
        <begin position="147"/>
        <end position="166"/>
    </location>
</feature>
<comment type="caution">
    <text evidence="2">The sequence shown here is derived from an EMBL/GenBank/DDBJ whole genome shotgun (WGS) entry which is preliminary data.</text>
</comment>
<dbReference type="GO" id="GO:0003964">
    <property type="term" value="F:RNA-directed DNA polymerase activity"/>
    <property type="evidence" value="ECO:0007669"/>
    <property type="project" value="UniProtKB-KW"/>
</dbReference>
<organism evidence="2 3">
    <name type="scientific">Striga asiatica</name>
    <name type="common">Asiatic witchweed</name>
    <name type="synonym">Buchnera asiatica</name>
    <dbReference type="NCBI Taxonomy" id="4170"/>
    <lineage>
        <taxon>Eukaryota</taxon>
        <taxon>Viridiplantae</taxon>
        <taxon>Streptophyta</taxon>
        <taxon>Embryophyta</taxon>
        <taxon>Tracheophyta</taxon>
        <taxon>Spermatophyta</taxon>
        <taxon>Magnoliopsida</taxon>
        <taxon>eudicotyledons</taxon>
        <taxon>Gunneridae</taxon>
        <taxon>Pentapetalae</taxon>
        <taxon>asterids</taxon>
        <taxon>lamiids</taxon>
        <taxon>Lamiales</taxon>
        <taxon>Orobanchaceae</taxon>
        <taxon>Buchnereae</taxon>
        <taxon>Striga</taxon>
    </lineage>
</organism>
<evidence type="ECO:0000256" key="1">
    <source>
        <dbReference type="SAM" id="MobiDB-lite"/>
    </source>
</evidence>
<keyword evidence="2" id="KW-0808">Transferase</keyword>
<evidence type="ECO:0000313" key="3">
    <source>
        <dbReference type="Proteomes" id="UP000325081"/>
    </source>
</evidence>
<keyword evidence="3" id="KW-1185">Reference proteome</keyword>
<dbReference type="Proteomes" id="UP000325081">
    <property type="component" value="Unassembled WGS sequence"/>
</dbReference>
<dbReference type="AlphaFoldDB" id="A0A5A7QU68"/>
<reference evidence="3" key="1">
    <citation type="journal article" date="2019" name="Curr. Biol.">
        <title>Genome Sequence of Striga asiatica Provides Insight into the Evolution of Plant Parasitism.</title>
        <authorList>
            <person name="Yoshida S."/>
            <person name="Kim S."/>
            <person name="Wafula E.K."/>
            <person name="Tanskanen J."/>
            <person name="Kim Y.M."/>
            <person name="Honaas L."/>
            <person name="Yang Z."/>
            <person name="Spallek T."/>
            <person name="Conn C.E."/>
            <person name="Ichihashi Y."/>
            <person name="Cheong K."/>
            <person name="Cui S."/>
            <person name="Der J.P."/>
            <person name="Gundlach H."/>
            <person name="Jiao Y."/>
            <person name="Hori C."/>
            <person name="Ishida J.K."/>
            <person name="Kasahara H."/>
            <person name="Kiba T."/>
            <person name="Kim M.S."/>
            <person name="Koo N."/>
            <person name="Laohavisit A."/>
            <person name="Lee Y.H."/>
            <person name="Lumba S."/>
            <person name="McCourt P."/>
            <person name="Mortimer J.C."/>
            <person name="Mutuku J.M."/>
            <person name="Nomura T."/>
            <person name="Sasaki-Sekimoto Y."/>
            <person name="Seto Y."/>
            <person name="Wang Y."/>
            <person name="Wakatake T."/>
            <person name="Sakakibara H."/>
            <person name="Demura T."/>
            <person name="Yamaguchi S."/>
            <person name="Yoneyama K."/>
            <person name="Manabe R.I."/>
            <person name="Nelson D.C."/>
            <person name="Schulman A.H."/>
            <person name="Timko M.P."/>
            <person name="dePamphilis C.W."/>
            <person name="Choi D."/>
            <person name="Shirasu K."/>
        </authorList>
    </citation>
    <scope>NUCLEOTIDE SEQUENCE [LARGE SCALE GENOMIC DNA]</scope>
    <source>
        <strain evidence="3">cv. UVA1</strain>
    </source>
</reference>
<feature type="region of interest" description="Disordered" evidence="1">
    <location>
        <begin position="1"/>
        <end position="21"/>
    </location>
</feature>
<sequence>MKGVPPLSKELNSRIPYDRGSRAKSAQRRICFAGHSASSGIIIRMTTKRKECKAKNRPGFVPHTSSFKEVLEERLTDDHGLGWQGANSLQELEAQGDPPSAFFLDKGGAFFRTKVDVIPNLKPKLNPKHKQEVLRLKPMRPRSRSFSLRDRGDWCKEKEGNTDSRKASLGSSERLNQRPVAPADTTRSLAIISSLTRIQRQLLS</sequence>
<protein>
    <submittedName>
        <fullName evidence="2">Reverse transcriptase (RNA-dependent DNApolymerase)</fullName>
    </submittedName>
</protein>
<name>A0A5A7QU68_STRAF</name>
<feature type="region of interest" description="Disordered" evidence="1">
    <location>
        <begin position="139"/>
        <end position="183"/>
    </location>
</feature>